<dbReference type="Proteomes" id="UP001140091">
    <property type="component" value="Unassembled WGS sequence"/>
</dbReference>
<feature type="non-terminal residue" evidence="3">
    <location>
        <position position="349"/>
    </location>
</feature>
<name>A0A9W8MFD7_9AGAR</name>
<feature type="compositionally biased region" description="Basic residues" evidence="1">
    <location>
        <begin position="284"/>
        <end position="295"/>
    </location>
</feature>
<reference evidence="3" key="1">
    <citation type="submission" date="2022-06" db="EMBL/GenBank/DDBJ databases">
        <title>Genome Sequence of Candolleomyces eurysporus.</title>
        <authorList>
            <person name="Buettner E."/>
        </authorList>
    </citation>
    <scope>NUCLEOTIDE SEQUENCE</scope>
    <source>
        <strain evidence="3">VTCC 930004</strain>
    </source>
</reference>
<evidence type="ECO:0000313" key="4">
    <source>
        <dbReference type="Proteomes" id="UP001140091"/>
    </source>
</evidence>
<dbReference type="PANTHER" id="PTHR38248">
    <property type="entry name" value="FUNK1 6"/>
    <property type="match status" value="1"/>
</dbReference>
<dbReference type="OrthoDB" id="5584477at2759"/>
<feature type="domain" description="Fungal-type protein kinase" evidence="2">
    <location>
        <begin position="1"/>
        <end position="129"/>
    </location>
</feature>
<protein>
    <recommendedName>
        <fullName evidence="2">Fungal-type protein kinase domain-containing protein</fullName>
    </recommendedName>
</protein>
<feature type="region of interest" description="Disordered" evidence="1">
    <location>
        <begin position="281"/>
        <end position="349"/>
    </location>
</feature>
<evidence type="ECO:0000256" key="1">
    <source>
        <dbReference type="SAM" id="MobiDB-lite"/>
    </source>
</evidence>
<dbReference type="Pfam" id="PF17667">
    <property type="entry name" value="Pkinase_fungal"/>
    <property type="match status" value="1"/>
</dbReference>
<gene>
    <name evidence="3" type="ORF">H1R20_g7151</name>
</gene>
<dbReference type="PANTHER" id="PTHR38248:SF2">
    <property type="entry name" value="FUNK1 11"/>
    <property type="match status" value="1"/>
</dbReference>
<dbReference type="AlphaFoldDB" id="A0A9W8MFD7"/>
<comment type="caution">
    <text evidence="3">The sequence shown here is derived from an EMBL/GenBank/DDBJ whole genome shotgun (WGS) entry which is preliminary data.</text>
</comment>
<keyword evidence="4" id="KW-1185">Reference proteome</keyword>
<accession>A0A9W8MFD7</accession>
<evidence type="ECO:0000259" key="2">
    <source>
        <dbReference type="Pfam" id="PF17667"/>
    </source>
</evidence>
<organism evidence="3 4">
    <name type="scientific">Candolleomyces eurysporus</name>
    <dbReference type="NCBI Taxonomy" id="2828524"/>
    <lineage>
        <taxon>Eukaryota</taxon>
        <taxon>Fungi</taxon>
        <taxon>Dikarya</taxon>
        <taxon>Basidiomycota</taxon>
        <taxon>Agaricomycotina</taxon>
        <taxon>Agaricomycetes</taxon>
        <taxon>Agaricomycetidae</taxon>
        <taxon>Agaricales</taxon>
        <taxon>Agaricineae</taxon>
        <taxon>Psathyrellaceae</taxon>
        <taxon>Candolleomyces</taxon>
    </lineage>
</organism>
<dbReference type="EMBL" id="JANBPK010000853">
    <property type="protein sequence ID" value="KAJ2929945.1"/>
    <property type="molecule type" value="Genomic_DNA"/>
</dbReference>
<dbReference type="InterPro" id="IPR040976">
    <property type="entry name" value="Pkinase_fungal"/>
</dbReference>
<evidence type="ECO:0000313" key="3">
    <source>
        <dbReference type="EMBL" id="KAJ2929945.1"/>
    </source>
</evidence>
<proteinExistence type="predicted"/>
<sequence>MKAYGSSIDNFSSPEEMLAALRDAIAAHQAVVTRGLFHRDICHNTILLAVRGVKAKIGHRGVLMDLDMAIGPVRPESDEFEKRFKLGIVLFQPAIILKALSLSDDMKVTIPAHDCLDDVEAFFWLFCYLVFTHNPTGGNGPKNYFHYQIRKWMNQSNADKSKGLFLLSNSVPAEAKRAMYPGWKEVCMDLFLQFREIVRDVYSRKECLLYDEPEPLEDGTTPNRFSEVLKDVDDVYKRVLTLFDGALKKALDRSVANQLNDGVSIDSTANPGPIQDAALEQSRVRPRTRSIRRLKSAPEEVPGGSGSNKRRTMESGNAESPTRPKRACIPSRVPGPSALSQFAVEGNDD</sequence>